<dbReference type="Gene3D" id="1.10.10.60">
    <property type="entry name" value="Homeodomain-like"/>
    <property type="match status" value="1"/>
</dbReference>
<reference evidence="5" key="1">
    <citation type="submission" date="2020-06" db="EMBL/GenBank/DDBJ databases">
        <title>Whole Genome Sequence of Bradyrhizobium sp. Strain 1S1.</title>
        <authorList>
            <person name="Bromfield E.S.P."/>
            <person name="Cloutier S."/>
        </authorList>
    </citation>
    <scope>NUCLEOTIDE SEQUENCE [LARGE SCALE GENOMIC DNA]</scope>
    <source>
        <strain evidence="5">1S1</strain>
    </source>
</reference>
<dbReference type="EMBL" id="JAAOLE020000001">
    <property type="protein sequence ID" value="NVI42626.1"/>
    <property type="molecule type" value="Genomic_DNA"/>
</dbReference>
<protein>
    <submittedName>
        <fullName evidence="5">AraC family transcriptional regulator ligand-binding domain-containing protein</fullName>
    </submittedName>
</protein>
<dbReference type="PROSITE" id="PS01124">
    <property type="entry name" value="HTH_ARAC_FAMILY_2"/>
    <property type="match status" value="1"/>
</dbReference>
<name>A0A973ZXU9_9BRAD</name>
<dbReference type="Pfam" id="PF12833">
    <property type="entry name" value="HTH_18"/>
    <property type="match status" value="1"/>
</dbReference>
<proteinExistence type="predicted"/>
<keyword evidence="1" id="KW-0805">Transcription regulation</keyword>
<dbReference type="InterPro" id="IPR018060">
    <property type="entry name" value="HTH_AraC"/>
</dbReference>
<evidence type="ECO:0000313" key="5">
    <source>
        <dbReference type="EMBL" id="NVI42626.1"/>
    </source>
</evidence>
<dbReference type="SMART" id="SM00342">
    <property type="entry name" value="HTH_ARAC"/>
    <property type="match status" value="1"/>
</dbReference>
<keyword evidence="3" id="KW-0804">Transcription</keyword>
<keyword evidence="2" id="KW-0238">DNA-binding</keyword>
<dbReference type="GO" id="GO:0000976">
    <property type="term" value="F:transcription cis-regulatory region binding"/>
    <property type="evidence" value="ECO:0007669"/>
    <property type="project" value="TreeGrafter"/>
</dbReference>
<sequence length="352" mass="39481">MTVFLRAGGIRGYAALMRDIGHDPLPLLRRHRIRLKSLDDEDTLLPLRSVVHLMEATATEANCGDFGLRMARAHDVSILGPLGVAMQNAWTFKDAIDYTSRFLFLQSPGLVVSYFAKSEFDDRAAEVSIDIVLDPRPPLRQSIDLSLGSAHRISQLLAGEHYKLRAVTLPHTPVVSLAVYQRFFGARVIPGQERASLHIDRATFREKLRSTNPALREIAEDYLSRHFRNPNDSVTSRVRLAIRRTLGVQPARKNDLAGMLGFHPRTMQRRLEAEGSSFEAIKDAVRKELALQYLRETTIPLAKLASMLAFPEHSALTRSCRRWFGAPPSAIRRDLVVVGKNKVTVSKSERAS</sequence>
<feature type="domain" description="HTH araC/xylS-type" evidence="4">
    <location>
        <begin position="236"/>
        <end position="334"/>
    </location>
</feature>
<dbReference type="GO" id="GO:0005829">
    <property type="term" value="C:cytosol"/>
    <property type="evidence" value="ECO:0007669"/>
    <property type="project" value="TreeGrafter"/>
</dbReference>
<evidence type="ECO:0000259" key="4">
    <source>
        <dbReference type="PROSITE" id="PS01124"/>
    </source>
</evidence>
<dbReference type="SUPFAM" id="SSF46689">
    <property type="entry name" value="Homeodomain-like"/>
    <property type="match status" value="1"/>
</dbReference>
<dbReference type="AlphaFoldDB" id="A0A973ZXU9"/>
<evidence type="ECO:0000256" key="1">
    <source>
        <dbReference type="ARBA" id="ARBA00023015"/>
    </source>
</evidence>
<dbReference type="InterPro" id="IPR032687">
    <property type="entry name" value="AraC-type_N"/>
</dbReference>
<dbReference type="InterPro" id="IPR009057">
    <property type="entry name" value="Homeodomain-like_sf"/>
</dbReference>
<dbReference type="GO" id="GO:0003700">
    <property type="term" value="F:DNA-binding transcription factor activity"/>
    <property type="evidence" value="ECO:0007669"/>
    <property type="project" value="InterPro"/>
</dbReference>
<gene>
    <name evidence="5" type="ORF">HAP48_005835</name>
</gene>
<organism evidence="5">
    <name type="scientific">Bradyrhizobium septentrionale</name>
    <dbReference type="NCBI Taxonomy" id="1404411"/>
    <lineage>
        <taxon>Bacteria</taxon>
        <taxon>Pseudomonadati</taxon>
        <taxon>Pseudomonadota</taxon>
        <taxon>Alphaproteobacteria</taxon>
        <taxon>Hyphomicrobiales</taxon>
        <taxon>Nitrobacteraceae</taxon>
        <taxon>Bradyrhizobium</taxon>
    </lineage>
</organism>
<evidence type="ECO:0000256" key="2">
    <source>
        <dbReference type="ARBA" id="ARBA00023125"/>
    </source>
</evidence>
<comment type="caution">
    <text evidence="5">The sequence shown here is derived from an EMBL/GenBank/DDBJ whole genome shotgun (WGS) entry which is preliminary data.</text>
</comment>
<dbReference type="PANTHER" id="PTHR47894:SF4">
    <property type="entry name" value="HTH-TYPE TRANSCRIPTIONAL REGULATOR GADX"/>
    <property type="match status" value="1"/>
</dbReference>
<accession>A0A973ZXU9</accession>
<evidence type="ECO:0000256" key="3">
    <source>
        <dbReference type="ARBA" id="ARBA00023163"/>
    </source>
</evidence>
<dbReference type="PANTHER" id="PTHR47894">
    <property type="entry name" value="HTH-TYPE TRANSCRIPTIONAL REGULATOR GADX"/>
    <property type="match status" value="1"/>
</dbReference>
<dbReference type="Pfam" id="PF12625">
    <property type="entry name" value="Arabinose_bd"/>
    <property type="match status" value="1"/>
</dbReference>